<evidence type="ECO:0000256" key="3">
    <source>
        <dbReference type="ARBA" id="ARBA00019664"/>
    </source>
</evidence>
<evidence type="ECO:0000256" key="5">
    <source>
        <dbReference type="ARBA" id="ARBA00023159"/>
    </source>
</evidence>
<dbReference type="GO" id="GO:0003712">
    <property type="term" value="F:transcription coregulator activity"/>
    <property type="evidence" value="ECO:0000318"/>
    <property type="project" value="GO_Central"/>
</dbReference>
<dbReference type="Proteomes" id="UP000007110">
    <property type="component" value="Unassembled WGS sequence"/>
</dbReference>
<evidence type="ECO:0000313" key="10">
    <source>
        <dbReference type="EnsemblMetazoa" id="XP_030832713"/>
    </source>
</evidence>
<keyword evidence="6" id="KW-0804">Transcription</keyword>
<dbReference type="AlphaFoldDB" id="A0A7M7SUN6"/>
<keyword evidence="7" id="KW-0539">Nucleus</keyword>
<proteinExistence type="inferred from homology"/>
<organism evidence="10 11">
    <name type="scientific">Strongylocentrotus purpuratus</name>
    <name type="common">Purple sea urchin</name>
    <dbReference type="NCBI Taxonomy" id="7668"/>
    <lineage>
        <taxon>Eukaryota</taxon>
        <taxon>Metazoa</taxon>
        <taxon>Echinodermata</taxon>
        <taxon>Eleutherozoa</taxon>
        <taxon>Echinozoa</taxon>
        <taxon>Echinoidea</taxon>
        <taxon>Euechinoidea</taxon>
        <taxon>Echinacea</taxon>
        <taxon>Camarodonta</taxon>
        <taxon>Echinidea</taxon>
        <taxon>Strongylocentrotidae</taxon>
        <taxon>Strongylocentrotus</taxon>
    </lineage>
</organism>
<dbReference type="InParanoid" id="A0A7M7SUN6"/>
<dbReference type="GO" id="GO:0016592">
    <property type="term" value="C:mediator complex"/>
    <property type="evidence" value="ECO:0000318"/>
    <property type="project" value="GO_Central"/>
</dbReference>
<comment type="function">
    <text evidence="8">Component of the Mediator complex, a coactivator involved in the regulated transcription of nearly all RNA polymerase II-dependent genes. Mediator functions as a bridge to convey information from gene-specific regulatory proteins to the basal RNA polymerase II transcription machinery. Mediator is recruited to promoters by direct interactions with regulatory proteins and serves as a scaffold for the assembly of a functional preinitiation complex with RNA polymerase II and the general transcription factors.</text>
</comment>
<keyword evidence="5" id="KW-0010">Activator</keyword>
<dbReference type="PANTHER" id="PTHR31705:SF4">
    <property type="entry name" value="MEDIATOR OF RNA POLYMERASE II TRANSCRIPTION SUBUNIT 30"/>
    <property type="match status" value="1"/>
</dbReference>
<dbReference type="RefSeq" id="XP_030832713.1">
    <property type="nucleotide sequence ID" value="XM_030976853.1"/>
</dbReference>
<dbReference type="OMA" id="IWDVNAM"/>
<reference evidence="10" key="2">
    <citation type="submission" date="2021-01" db="UniProtKB">
        <authorList>
            <consortium name="EnsemblMetazoa"/>
        </authorList>
    </citation>
    <scope>IDENTIFICATION</scope>
</reference>
<evidence type="ECO:0000256" key="1">
    <source>
        <dbReference type="ARBA" id="ARBA00004123"/>
    </source>
</evidence>
<dbReference type="EnsemblMetazoa" id="XM_030976853">
    <property type="protein sequence ID" value="XP_030832713"/>
    <property type="gene ID" value="LOC590490"/>
</dbReference>
<dbReference type="GO" id="GO:0045893">
    <property type="term" value="P:positive regulation of DNA-templated transcription"/>
    <property type="evidence" value="ECO:0000318"/>
    <property type="project" value="GO_Central"/>
</dbReference>
<dbReference type="CTD" id="90390"/>
<dbReference type="FunCoup" id="A0A7M7SUN6">
    <property type="interactions" value="1226"/>
</dbReference>
<sequence>MSGVGQSLGGSSTKEVNAASLCRLGQETVQDLVTETQDMFSNLKGVQLPNGRSNTQQSHQDKITKLQDITKHIEVHFKKLRLLYDKCIQISSGVHTASGTHTPSEDLIMWKDVISSKDLIALGSREKAQYLNDERLHLMEQLQAKNRQLRQVMEQMRHLMWDINTMLATRHSTPDWK</sequence>
<keyword evidence="11" id="KW-1185">Reference proteome</keyword>
<reference evidence="11" key="1">
    <citation type="submission" date="2015-02" db="EMBL/GenBank/DDBJ databases">
        <title>Genome sequencing for Strongylocentrotus purpuratus.</title>
        <authorList>
            <person name="Murali S."/>
            <person name="Liu Y."/>
            <person name="Vee V."/>
            <person name="English A."/>
            <person name="Wang M."/>
            <person name="Skinner E."/>
            <person name="Han Y."/>
            <person name="Muzny D.M."/>
            <person name="Worley K.C."/>
            <person name="Gibbs R.A."/>
        </authorList>
    </citation>
    <scope>NUCLEOTIDE SEQUENCE</scope>
</reference>
<evidence type="ECO:0000256" key="9">
    <source>
        <dbReference type="ARBA" id="ARBA00031981"/>
    </source>
</evidence>
<evidence type="ECO:0000256" key="4">
    <source>
        <dbReference type="ARBA" id="ARBA00023015"/>
    </source>
</evidence>
<accession>A0A7M7SUN6</accession>
<comment type="subcellular location">
    <subcellularLocation>
        <location evidence="1">Nucleus</location>
    </subcellularLocation>
</comment>
<evidence type="ECO:0000256" key="2">
    <source>
        <dbReference type="ARBA" id="ARBA00010606"/>
    </source>
</evidence>
<protein>
    <recommendedName>
        <fullName evidence="3">Mediator of RNA polymerase II transcription subunit 30</fullName>
    </recommendedName>
    <alternativeName>
        <fullName evidence="9">Mediator complex subunit 30</fullName>
    </alternativeName>
</protein>
<evidence type="ECO:0000256" key="6">
    <source>
        <dbReference type="ARBA" id="ARBA00023163"/>
    </source>
</evidence>
<evidence type="ECO:0000313" key="11">
    <source>
        <dbReference type="Proteomes" id="UP000007110"/>
    </source>
</evidence>
<dbReference type="KEGG" id="spu:590490"/>
<evidence type="ECO:0000256" key="8">
    <source>
        <dbReference type="ARBA" id="ARBA00025687"/>
    </source>
</evidence>
<evidence type="ECO:0000256" key="7">
    <source>
        <dbReference type="ARBA" id="ARBA00023242"/>
    </source>
</evidence>
<dbReference type="GeneID" id="590490"/>
<dbReference type="PANTHER" id="PTHR31705">
    <property type="entry name" value="MEDIATOR OF RNA POLYMERASE II TRANSCRIPTION SUBUNIT 30"/>
    <property type="match status" value="1"/>
</dbReference>
<keyword evidence="4" id="KW-0805">Transcription regulation</keyword>
<name>A0A7M7SUN6_STRPU</name>
<dbReference type="Pfam" id="PF11315">
    <property type="entry name" value="Med30"/>
    <property type="match status" value="1"/>
</dbReference>
<comment type="similarity">
    <text evidence="2">Belongs to the Mediator complex subunit 30 family.</text>
</comment>
<dbReference type="OrthoDB" id="10067025at2759"/>
<dbReference type="InterPro" id="IPR021019">
    <property type="entry name" value="Mediator_Med30_met"/>
</dbReference>